<sequence length="80" mass="8954">MGKAHGASQCRQRYAATPDQPILYLHGAHRQLQVIQFDLIARHARQRMVRHESHTACEPAMRGTPGNALPRKSYGGGAWH</sequence>
<accession>A0A369UL94</accession>
<evidence type="ECO:0000313" key="2">
    <source>
        <dbReference type="EMBL" id="RDD81346.1"/>
    </source>
</evidence>
<dbReference type="AlphaFoldDB" id="A0A369UL94"/>
<protein>
    <submittedName>
        <fullName evidence="2">Uncharacterized protein</fullName>
    </submittedName>
</protein>
<gene>
    <name evidence="2" type="ORF">DVJ77_13750</name>
</gene>
<name>A0A369UL94_9GAMM</name>
<evidence type="ECO:0000256" key="1">
    <source>
        <dbReference type="SAM" id="MobiDB-lite"/>
    </source>
</evidence>
<proteinExistence type="predicted"/>
<organism evidence="2 3">
    <name type="scientific">Dyella tabacisoli</name>
    <dbReference type="NCBI Taxonomy" id="2282381"/>
    <lineage>
        <taxon>Bacteria</taxon>
        <taxon>Pseudomonadati</taxon>
        <taxon>Pseudomonadota</taxon>
        <taxon>Gammaproteobacteria</taxon>
        <taxon>Lysobacterales</taxon>
        <taxon>Rhodanobacteraceae</taxon>
        <taxon>Dyella</taxon>
    </lineage>
</organism>
<dbReference type="EMBL" id="QQAH01000011">
    <property type="protein sequence ID" value="RDD81346.1"/>
    <property type="molecule type" value="Genomic_DNA"/>
</dbReference>
<dbReference type="Proteomes" id="UP000253782">
    <property type="component" value="Unassembled WGS sequence"/>
</dbReference>
<feature type="region of interest" description="Disordered" evidence="1">
    <location>
        <begin position="50"/>
        <end position="80"/>
    </location>
</feature>
<keyword evidence="3" id="KW-1185">Reference proteome</keyword>
<reference evidence="2 3" key="1">
    <citation type="submission" date="2018-07" db="EMBL/GenBank/DDBJ databases">
        <title>Dyella tabacisoli L4-6T, whole genome shotgun sequence.</title>
        <authorList>
            <person name="Zhou X.-K."/>
            <person name="Li W.-J."/>
            <person name="Duan Y.-Q."/>
        </authorList>
    </citation>
    <scope>NUCLEOTIDE SEQUENCE [LARGE SCALE GENOMIC DNA]</scope>
    <source>
        <strain evidence="2 3">L4-6</strain>
    </source>
</reference>
<evidence type="ECO:0000313" key="3">
    <source>
        <dbReference type="Proteomes" id="UP000253782"/>
    </source>
</evidence>
<comment type="caution">
    <text evidence="2">The sequence shown here is derived from an EMBL/GenBank/DDBJ whole genome shotgun (WGS) entry which is preliminary data.</text>
</comment>